<feature type="compositionally biased region" description="Gly residues" evidence="1">
    <location>
        <begin position="89"/>
        <end position="100"/>
    </location>
</feature>
<organism evidence="2">
    <name type="scientific">marine metagenome</name>
    <dbReference type="NCBI Taxonomy" id="408172"/>
    <lineage>
        <taxon>unclassified sequences</taxon>
        <taxon>metagenomes</taxon>
        <taxon>ecological metagenomes</taxon>
    </lineage>
</organism>
<feature type="non-terminal residue" evidence="2">
    <location>
        <position position="1"/>
    </location>
</feature>
<proteinExistence type="predicted"/>
<sequence length="123" mass="12606">RPDRRGARRLVTGPGRSGVRGASLAGRRPGGLLRASEPFRGDRTARVPWLPPVVRASRDRVDPLLLVPVPRGRCPPDAGRSCADVGSAHGPGAGIPGPGRGGHRTVVGAGRHRRLAGGGSAAL</sequence>
<feature type="region of interest" description="Disordered" evidence="1">
    <location>
        <begin position="1"/>
        <end position="39"/>
    </location>
</feature>
<accession>A0A381XK91</accession>
<evidence type="ECO:0000313" key="2">
    <source>
        <dbReference type="EMBL" id="SVA65174.1"/>
    </source>
</evidence>
<dbReference type="EMBL" id="UINC01015487">
    <property type="protein sequence ID" value="SVA65174.1"/>
    <property type="molecule type" value="Genomic_DNA"/>
</dbReference>
<dbReference type="AlphaFoldDB" id="A0A381XK91"/>
<feature type="non-terminal residue" evidence="2">
    <location>
        <position position="123"/>
    </location>
</feature>
<gene>
    <name evidence="2" type="ORF">METZ01_LOCUS118028</name>
</gene>
<protein>
    <submittedName>
        <fullName evidence="2">Uncharacterized protein</fullName>
    </submittedName>
</protein>
<name>A0A381XK91_9ZZZZ</name>
<reference evidence="2" key="1">
    <citation type="submission" date="2018-05" db="EMBL/GenBank/DDBJ databases">
        <authorList>
            <person name="Lanie J.A."/>
            <person name="Ng W.-L."/>
            <person name="Kazmierczak K.M."/>
            <person name="Andrzejewski T.M."/>
            <person name="Davidsen T.M."/>
            <person name="Wayne K.J."/>
            <person name="Tettelin H."/>
            <person name="Glass J.I."/>
            <person name="Rusch D."/>
            <person name="Podicherti R."/>
            <person name="Tsui H.-C.T."/>
            <person name="Winkler M.E."/>
        </authorList>
    </citation>
    <scope>NUCLEOTIDE SEQUENCE</scope>
</reference>
<evidence type="ECO:0000256" key="1">
    <source>
        <dbReference type="SAM" id="MobiDB-lite"/>
    </source>
</evidence>
<feature type="region of interest" description="Disordered" evidence="1">
    <location>
        <begin position="70"/>
        <end position="123"/>
    </location>
</feature>